<sequence>MSVGAANYVFMVLYLVVGTLEVPLSPQHERQAGHRLATPAKCDRGGSSLWTPCGDDLCCCREPLADCTGQNLSYIPAFFEFANISHLDFSYNFLQAIDEKTLENVTSFTNIALEKNSLAYVHPNSFKNFTALRALNLDLNHLNDSAGLFLALKMTTSLENLTVNGNQLDSLDFSHVAHLRNLRFLHIRNNTIENVVTKDVEVQDNLVHLGLSKNVLPKFPEFCADNNTTIFPNLRYLNLEWNQITRLNDMGCLPNLATLILSGNAVYHTKRNFLQGLPSLQTLYFKSCTSRFVDGSAFNHSGLQHLDVSENLWFFDHIYGKGINLDVFHFMPNLQTINISWTTFHFANESEMHRVLSPLTHVKEFIMEGTGIQSIPRIVMRHFTNLTYLDVGVNEIPYLADNTFENLTNLRNLTISYNFMTTFSELLLEPLMKGNQVITLDFSGNPFSCQCDLLWMIKKFQKQKSGSRFVFLNKDSYICTHPPTMVGVRLKDVPLSEQACIFNYNTYIAILLVSIFTVVITLLCALIYRGVWERFRWQCRFLVYTLQHRWSDRQGRTGGQTASIYDIFVSYDNSDNQWVHQVLQKELENNRRFRLCLHERDFLPGKFISHNIIERLEESRAILLQYLLRTSSADSTVTLALSSTSDLMRPPSSTDTCRLRMLSASTASYVITTIFLVLVVQTTGARRRVEGKLQAGVLASYKATRRFSCKEGSVCGDGFCCCHDSFADCRGGNLFYIPAFPEGITHLNFFSNVLRAIDEKTLRNATFMVELNLSNNSLSYVHPNSFENLTRMETLYLDLNYLKDSEALLFALKSATSLKNLTVEDNNLHNLDFNHVTQLGNLSMLSVCNNAISNVYTKDIQVQDHSLVKLDISENFLTEFPNFCTDQDMPVFVDNYAFNHSGLEHLDVSENVWFFDHFYGKGIGHDLFRDMPCLQSVNMSWTVFHFTEASEMVRIMSPLAHVKAIILEGVGLTSIPQVIRTSFRNLTYLDIAVNEIPYLPDNTFENLTGLQRLDMSHNYMTTVSETLLKPLLGENKTVQLDFSSNPFSCVCDLMWMINIFQQQKGEDGLEFLNKDWYICTNPASVIGVSLANVSLSDQACIFNYNIYIAVLFISILSIAFILVGALVYRFRWQCRFLFYTLQHRLSNRRKTKDIDNTFIYDVFVSYDSNDNQWVHQVLQQELEKNRRFRLCLHERDFTPGKFISHNIIERLKESRAILLVLSNSFLKSEWCRFEMFMSIKSGLAEKKLVVVPVLLEDLDKTLVDSFVCTLLHTTTYIAWPARGTSTEIESFWRNLCRVIPGK</sequence>
<dbReference type="GO" id="GO:0038023">
    <property type="term" value="F:signaling receptor activity"/>
    <property type="evidence" value="ECO:0007669"/>
    <property type="project" value="TreeGrafter"/>
</dbReference>
<keyword evidence="7 11" id="KW-1133">Transmembrane helix</keyword>
<evidence type="ECO:0000256" key="1">
    <source>
        <dbReference type="ARBA" id="ARBA00004479"/>
    </source>
</evidence>
<dbReference type="PANTHER" id="PTHR24365">
    <property type="entry name" value="TOLL-LIKE RECEPTOR"/>
    <property type="match status" value="1"/>
</dbReference>
<comment type="similarity">
    <text evidence="2">Belongs to the Toll-like receptor family.</text>
</comment>
<protein>
    <recommendedName>
        <fullName evidence="13">TIR domain-containing protein</fullName>
    </recommendedName>
</protein>
<keyword evidence="5 12" id="KW-0732">Signal</keyword>
<dbReference type="PRINTS" id="PR01537">
    <property type="entry name" value="INTRLKN1R1F"/>
</dbReference>
<feature type="domain" description="TIR" evidence="13">
    <location>
        <begin position="1158"/>
        <end position="1299"/>
    </location>
</feature>
<evidence type="ECO:0000256" key="10">
    <source>
        <dbReference type="ARBA" id="ARBA00023180"/>
    </source>
</evidence>
<dbReference type="InterPro" id="IPR001611">
    <property type="entry name" value="Leu-rich_rpt"/>
</dbReference>
<dbReference type="SMART" id="SM00369">
    <property type="entry name" value="LRR_TYP"/>
    <property type="match status" value="11"/>
</dbReference>
<dbReference type="SMART" id="SM00082">
    <property type="entry name" value="LRRCT"/>
    <property type="match status" value="2"/>
</dbReference>
<dbReference type="PROSITE" id="PS51450">
    <property type="entry name" value="LRR"/>
    <property type="match status" value="1"/>
</dbReference>
<accession>A0A2T7P072</accession>
<feature type="signal peptide" evidence="12">
    <location>
        <begin position="1"/>
        <end position="21"/>
    </location>
</feature>
<feature type="transmembrane region" description="Helical" evidence="11">
    <location>
        <begin position="659"/>
        <end position="680"/>
    </location>
</feature>
<evidence type="ECO:0000256" key="7">
    <source>
        <dbReference type="ARBA" id="ARBA00022989"/>
    </source>
</evidence>
<comment type="caution">
    <text evidence="14">The sequence shown here is derived from an EMBL/GenBank/DDBJ whole genome shotgun (WGS) entry which is preliminary data.</text>
</comment>
<dbReference type="SUPFAM" id="SSF52200">
    <property type="entry name" value="Toll/Interleukin receptor TIR domain"/>
    <property type="match status" value="2"/>
</dbReference>
<keyword evidence="4 11" id="KW-0812">Transmembrane</keyword>
<feature type="chain" id="PRO_5015750358" description="TIR domain-containing protein" evidence="12">
    <location>
        <begin position="22"/>
        <end position="1302"/>
    </location>
</feature>
<dbReference type="Pfam" id="PF13855">
    <property type="entry name" value="LRR_8"/>
    <property type="match status" value="3"/>
</dbReference>
<dbReference type="SUPFAM" id="SSF52058">
    <property type="entry name" value="L domain-like"/>
    <property type="match status" value="3"/>
</dbReference>
<keyword evidence="15" id="KW-1185">Reference proteome</keyword>
<keyword evidence="3" id="KW-0433">Leucine-rich repeat</keyword>
<dbReference type="Gene3D" id="3.80.10.10">
    <property type="entry name" value="Ribonuclease Inhibitor"/>
    <property type="match status" value="4"/>
</dbReference>
<dbReference type="SMART" id="SM00255">
    <property type="entry name" value="TIR"/>
    <property type="match status" value="2"/>
</dbReference>
<evidence type="ECO:0000256" key="9">
    <source>
        <dbReference type="ARBA" id="ARBA00023170"/>
    </source>
</evidence>
<evidence type="ECO:0000256" key="12">
    <source>
        <dbReference type="SAM" id="SignalP"/>
    </source>
</evidence>
<reference evidence="14 15" key="1">
    <citation type="submission" date="2018-04" db="EMBL/GenBank/DDBJ databases">
        <title>The genome of golden apple snail Pomacea canaliculata provides insight into stress tolerance and invasive adaptation.</title>
        <authorList>
            <person name="Liu C."/>
            <person name="Liu B."/>
            <person name="Ren Y."/>
            <person name="Zhang Y."/>
            <person name="Wang H."/>
            <person name="Li S."/>
            <person name="Jiang F."/>
            <person name="Yin L."/>
            <person name="Zhang G."/>
            <person name="Qian W."/>
            <person name="Fan W."/>
        </authorList>
    </citation>
    <scope>NUCLEOTIDE SEQUENCE [LARGE SCALE GENOMIC DNA]</scope>
    <source>
        <strain evidence="14">SZHN2017</strain>
        <tissue evidence="14">Muscle</tissue>
    </source>
</reference>
<dbReference type="PANTHER" id="PTHR24365:SF530">
    <property type="entry name" value="MSTPROX-RELATED"/>
    <property type="match status" value="1"/>
</dbReference>
<dbReference type="OrthoDB" id="6069546at2759"/>
<name>A0A2T7P072_POMCA</name>
<evidence type="ECO:0000259" key="13">
    <source>
        <dbReference type="PROSITE" id="PS50104"/>
    </source>
</evidence>
<dbReference type="InterPro" id="IPR000483">
    <property type="entry name" value="Cys-rich_flank_reg_C"/>
</dbReference>
<dbReference type="Gene3D" id="3.40.50.10140">
    <property type="entry name" value="Toll/interleukin-1 receptor homology (TIR) domain"/>
    <property type="match status" value="2"/>
</dbReference>
<dbReference type="InterPro" id="IPR000157">
    <property type="entry name" value="TIR_dom"/>
</dbReference>
<dbReference type="InterPro" id="IPR035897">
    <property type="entry name" value="Toll_tir_struct_dom_sf"/>
</dbReference>
<evidence type="ECO:0000256" key="11">
    <source>
        <dbReference type="SAM" id="Phobius"/>
    </source>
</evidence>
<evidence type="ECO:0000256" key="3">
    <source>
        <dbReference type="ARBA" id="ARBA00022614"/>
    </source>
</evidence>
<dbReference type="InterPro" id="IPR032675">
    <property type="entry name" value="LRR_dom_sf"/>
</dbReference>
<dbReference type="Proteomes" id="UP000245119">
    <property type="component" value="Linkage Group LG8"/>
</dbReference>
<evidence type="ECO:0000256" key="4">
    <source>
        <dbReference type="ARBA" id="ARBA00022692"/>
    </source>
</evidence>
<dbReference type="EMBL" id="PZQS01000008">
    <property type="protein sequence ID" value="PVD26809.1"/>
    <property type="molecule type" value="Genomic_DNA"/>
</dbReference>
<dbReference type="STRING" id="400727.A0A2T7P072"/>
<evidence type="ECO:0000256" key="8">
    <source>
        <dbReference type="ARBA" id="ARBA00023136"/>
    </source>
</evidence>
<evidence type="ECO:0000313" key="14">
    <source>
        <dbReference type="EMBL" id="PVD26809.1"/>
    </source>
</evidence>
<dbReference type="GO" id="GO:0007165">
    <property type="term" value="P:signal transduction"/>
    <property type="evidence" value="ECO:0007669"/>
    <property type="project" value="InterPro"/>
</dbReference>
<keyword evidence="10" id="KW-0325">Glycoprotein</keyword>
<evidence type="ECO:0000256" key="2">
    <source>
        <dbReference type="ARBA" id="ARBA00009634"/>
    </source>
</evidence>
<evidence type="ECO:0000256" key="6">
    <source>
        <dbReference type="ARBA" id="ARBA00022737"/>
    </source>
</evidence>
<keyword evidence="6" id="KW-0677">Repeat</keyword>
<feature type="transmembrane region" description="Helical" evidence="11">
    <location>
        <begin position="507"/>
        <end position="528"/>
    </location>
</feature>
<dbReference type="InterPro" id="IPR003591">
    <property type="entry name" value="Leu-rich_rpt_typical-subtyp"/>
</dbReference>
<dbReference type="Pfam" id="PF01582">
    <property type="entry name" value="TIR"/>
    <property type="match status" value="2"/>
</dbReference>
<dbReference type="GO" id="GO:0005886">
    <property type="term" value="C:plasma membrane"/>
    <property type="evidence" value="ECO:0007669"/>
    <property type="project" value="TreeGrafter"/>
</dbReference>
<feature type="domain" description="TIR" evidence="13">
    <location>
        <begin position="563"/>
        <end position="678"/>
    </location>
</feature>
<gene>
    <name evidence="14" type="ORF">C0Q70_14488</name>
</gene>
<dbReference type="PROSITE" id="PS50104">
    <property type="entry name" value="TIR"/>
    <property type="match status" value="2"/>
</dbReference>
<evidence type="ECO:0000313" key="15">
    <source>
        <dbReference type="Proteomes" id="UP000245119"/>
    </source>
</evidence>
<organism evidence="14 15">
    <name type="scientific">Pomacea canaliculata</name>
    <name type="common">Golden apple snail</name>
    <dbReference type="NCBI Taxonomy" id="400727"/>
    <lineage>
        <taxon>Eukaryota</taxon>
        <taxon>Metazoa</taxon>
        <taxon>Spiralia</taxon>
        <taxon>Lophotrochozoa</taxon>
        <taxon>Mollusca</taxon>
        <taxon>Gastropoda</taxon>
        <taxon>Caenogastropoda</taxon>
        <taxon>Architaenioglossa</taxon>
        <taxon>Ampullarioidea</taxon>
        <taxon>Ampullariidae</taxon>
        <taxon>Pomacea</taxon>
    </lineage>
</organism>
<feature type="transmembrane region" description="Helical" evidence="11">
    <location>
        <begin position="1104"/>
        <end position="1128"/>
    </location>
</feature>
<comment type="subcellular location">
    <subcellularLocation>
        <location evidence="1">Membrane</location>
        <topology evidence="1">Single-pass type I membrane protein</topology>
    </subcellularLocation>
</comment>
<proteinExistence type="inferred from homology"/>
<keyword evidence="8 11" id="KW-0472">Membrane</keyword>
<keyword evidence="9" id="KW-0675">Receptor</keyword>
<evidence type="ECO:0000256" key="5">
    <source>
        <dbReference type="ARBA" id="ARBA00022729"/>
    </source>
</evidence>